<name>W6UDJ6_ECHGR</name>
<keyword evidence="3" id="KW-1185">Reference proteome</keyword>
<keyword evidence="1" id="KW-0472">Membrane</keyword>
<dbReference type="CTD" id="36341479"/>
<keyword evidence="1" id="KW-0812">Transmembrane</keyword>
<accession>W6UDJ6</accession>
<protein>
    <submittedName>
        <fullName evidence="2">Uncharacterized protein</fullName>
    </submittedName>
</protein>
<dbReference type="EMBL" id="APAU02000045">
    <property type="protein sequence ID" value="EUB59410.1"/>
    <property type="molecule type" value="Genomic_DNA"/>
</dbReference>
<dbReference type="KEGG" id="egl:EGR_05764"/>
<evidence type="ECO:0000256" key="1">
    <source>
        <dbReference type="SAM" id="Phobius"/>
    </source>
</evidence>
<organism evidence="2 3">
    <name type="scientific">Echinococcus granulosus</name>
    <name type="common">Hydatid tapeworm</name>
    <dbReference type="NCBI Taxonomy" id="6210"/>
    <lineage>
        <taxon>Eukaryota</taxon>
        <taxon>Metazoa</taxon>
        <taxon>Spiralia</taxon>
        <taxon>Lophotrochozoa</taxon>
        <taxon>Platyhelminthes</taxon>
        <taxon>Cestoda</taxon>
        <taxon>Eucestoda</taxon>
        <taxon>Cyclophyllidea</taxon>
        <taxon>Taeniidae</taxon>
        <taxon>Echinococcus</taxon>
        <taxon>Echinococcus granulosus group</taxon>
    </lineage>
</organism>
<evidence type="ECO:0000313" key="3">
    <source>
        <dbReference type="Proteomes" id="UP000019149"/>
    </source>
</evidence>
<gene>
    <name evidence="2" type="ORF">EGR_05764</name>
</gene>
<feature type="transmembrane region" description="Helical" evidence="1">
    <location>
        <begin position="12"/>
        <end position="28"/>
    </location>
</feature>
<proteinExistence type="predicted"/>
<reference evidence="2 3" key="1">
    <citation type="journal article" date="2013" name="Nat. Genet.">
        <title>The genome of the hydatid tapeworm Echinococcus granulosus.</title>
        <authorList>
            <person name="Zheng H."/>
            <person name="Zhang W."/>
            <person name="Zhang L."/>
            <person name="Zhang Z."/>
            <person name="Li J."/>
            <person name="Lu G."/>
            <person name="Zhu Y."/>
            <person name="Wang Y."/>
            <person name="Huang Y."/>
            <person name="Liu J."/>
            <person name="Kang H."/>
            <person name="Chen J."/>
            <person name="Wang L."/>
            <person name="Chen A."/>
            <person name="Yu S."/>
            <person name="Gao Z."/>
            <person name="Jin L."/>
            <person name="Gu W."/>
            <person name="Wang Z."/>
            <person name="Zhao L."/>
            <person name="Shi B."/>
            <person name="Wen H."/>
            <person name="Lin R."/>
            <person name="Jones M.K."/>
            <person name="Brejova B."/>
            <person name="Vinar T."/>
            <person name="Zhao G."/>
            <person name="McManus D.P."/>
            <person name="Chen Z."/>
            <person name="Zhou Y."/>
            <person name="Wang S."/>
        </authorList>
    </citation>
    <scope>NUCLEOTIDE SEQUENCE [LARGE SCALE GENOMIC DNA]</scope>
</reference>
<dbReference type="AlphaFoldDB" id="W6UDJ6"/>
<evidence type="ECO:0000313" key="2">
    <source>
        <dbReference type="EMBL" id="EUB59410.1"/>
    </source>
</evidence>
<comment type="caution">
    <text evidence="2">The sequence shown here is derived from an EMBL/GenBank/DDBJ whole genome shotgun (WGS) entry which is preliminary data.</text>
</comment>
<keyword evidence="1" id="KW-1133">Transmembrane helix</keyword>
<dbReference type="RefSeq" id="XP_024350606.1">
    <property type="nucleotide sequence ID" value="XM_024495013.1"/>
</dbReference>
<dbReference type="Proteomes" id="UP000019149">
    <property type="component" value="Unassembled WGS sequence"/>
</dbReference>
<sequence>MLFCGERKGESDLLSVLIFMVGVNLRFVEASYRGVVMFFGSRGQLGPSN</sequence>
<dbReference type="GeneID" id="36341479"/>